<proteinExistence type="predicted"/>
<gene>
    <name evidence="1" type="ORF">APAL1065_LOCUS23541</name>
</gene>
<organism evidence="1">
    <name type="scientific">Entomoneis paludosa</name>
    <dbReference type="NCBI Taxonomy" id="265537"/>
    <lineage>
        <taxon>Eukaryota</taxon>
        <taxon>Sar</taxon>
        <taxon>Stramenopiles</taxon>
        <taxon>Ochrophyta</taxon>
        <taxon>Bacillariophyta</taxon>
        <taxon>Bacillariophyceae</taxon>
        <taxon>Bacillariophycidae</taxon>
        <taxon>Entomoneidaceae</taxon>
        <taxon>Entomoneis</taxon>
    </lineage>
</organism>
<dbReference type="EMBL" id="HBHT01035003">
    <property type="protein sequence ID" value="CAD9987926.1"/>
    <property type="molecule type" value="Transcribed_RNA"/>
</dbReference>
<protein>
    <submittedName>
        <fullName evidence="1">Uncharacterized protein</fullName>
    </submittedName>
</protein>
<reference evidence="1" key="1">
    <citation type="submission" date="2021-01" db="EMBL/GenBank/DDBJ databases">
        <authorList>
            <person name="Corre E."/>
            <person name="Pelletier E."/>
            <person name="Niang G."/>
            <person name="Scheremetjew M."/>
            <person name="Finn R."/>
            <person name="Kale V."/>
            <person name="Holt S."/>
            <person name="Cochrane G."/>
            <person name="Meng A."/>
            <person name="Brown T."/>
            <person name="Cohen L."/>
        </authorList>
    </citation>
    <scope>NUCLEOTIDE SEQUENCE</scope>
    <source>
        <strain evidence="1">CCMP125</strain>
    </source>
</reference>
<dbReference type="AlphaFoldDB" id="A0A7S2YPU6"/>
<sequence>MIDRAVLGVPGTPFAKVMTRSLAFSDYDSLLLMNFKNNRHVRMVIGLVQMAWDSTEGSGFLAEPVNEPSPPILIQAGLGDATVPTGAAEALARGFGARVLPNRPRDIYGLNETVEIRPGNAQMGDVVLTEFLFEKEFAMLPKNDVFGVDNGVHVCLRIDHMAIEQIKVFVTTGEILDICEEDQCIRESIGC</sequence>
<evidence type="ECO:0000313" key="1">
    <source>
        <dbReference type="EMBL" id="CAD9987926.1"/>
    </source>
</evidence>
<name>A0A7S2YPU6_9STRA</name>
<accession>A0A7S2YPU6</accession>